<name>A0ABQ9XE26_9EUKA</name>
<evidence type="ECO:0000313" key="2">
    <source>
        <dbReference type="EMBL" id="KAK2949470.1"/>
    </source>
</evidence>
<sequence length="96" mass="10451">MTTKTPILHNRQPELSGSPSQILTTYVVPSVSSSERSRPIRSNSLPATPFAPSADLLPPPTILLIRKTPSPSTDHRKPASPELDRFRAILGINAQE</sequence>
<comment type="caution">
    <text evidence="2">The sequence shown here is derived from an EMBL/GenBank/DDBJ whole genome shotgun (WGS) entry which is preliminary data.</text>
</comment>
<feature type="region of interest" description="Disordered" evidence="1">
    <location>
        <begin position="30"/>
        <end position="53"/>
    </location>
</feature>
<gene>
    <name evidence="2" type="ORF">BLNAU_15558</name>
</gene>
<evidence type="ECO:0000313" key="3">
    <source>
        <dbReference type="Proteomes" id="UP001281761"/>
    </source>
</evidence>
<accession>A0ABQ9XE26</accession>
<keyword evidence="3" id="KW-1185">Reference proteome</keyword>
<protein>
    <submittedName>
        <fullName evidence="2">Uncharacterized protein</fullName>
    </submittedName>
</protein>
<proteinExistence type="predicted"/>
<reference evidence="2 3" key="1">
    <citation type="journal article" date="2022" name="bioRxiv">
        <title>Genomics of Preaxostyla Flagellates Illuminates Evolutionary Transitions and the Path Towards Mitochondrial Loss.</title>
        <authorList>
            <person name="Novak L.V.F."/>
            <person name="Treitli S.C."/>
            <person name="Pyrih J."/>
            <person name="Halakuc P."/>
            <person name="Pipaliya S.V."/>
            <person name="Vacek V."/>
            <person name="Brzon O."/>
            <person name="Soukal P."/>
            <person name="Eme L."/>
            <person name="Dacks J.B."/>
            <person name="Karnkowska A."/>
            <person name="Elias M."/>
            <person name="Hampl V."/>
        </authorList>
    </citation>
    <scope>NUCLEOTIDE SEQUENCE [LARGE SCALE GENOMIC DNA]</scope>
    <source>
        <strain evidence="2">NAU3</strain>
        <tissue evidence="2">Gut</tissue>
    </source>
</reference>
<dbReference type="EMBL" id="JARBJD010000155">
    <property type="protein sequence ID" value="KAK2949470.1"/>
    <property type="molecule type" value="Genomic_DNA"/>
</dbReference>
<organism evidence="2 3">
    <name type="scientific">Blattamonas nauphoetae</name>
    <dbReference type="NCBI Taxonomy" id="2049346"/>
    <lineage>
        <taxon>Eukaryota</taxon>
        <taxon>Metamonada</taxon>
        <taxon>Preaxostyla</taxon>
        <taxon>Oxymonadida</taxon>
        <taxon>Blattamonas</taxon>
    </lineage>
</organism>
<feature type="compositionally biased region" description="Low complexity" evidence="1">
    <location>
        <begin position="30"/>
        <end position="44"/>
    </location>
</feature>
<evidence type="ECO:0000256" key="1">
    <source>
        <dbReference type="SAM" id="MobiDB-lite"/>
    </source>
</evidence>
<dbReference type="Proteomes" id="UP001281761">
    <property type="component" value="Unassembled WGS sequence"/>
</dbReference>